<sequence length="122" mass="13475">MLITIENPNYENFEYPNATGYVKFLDTVVGQVPIVGELVPPRSQINVNTSANFMVSKLINDPNFLSDFLSGIVNFTSTASLPGKAHMLKIIKFKATVYSLCDISINITSRNVDSNCISKIKL</sequence>
<gene>
    <name evidence="1" type="ORF">D0Y65_034900</name>
</gene>
<accession>A0A445HSK5</accession>
<proteinExistence type="predicted"/>
<evidence type="ECO:0000313" key="2">
    <source>
        <dbReference type="Proteomes" id="UP000289340"/>
    </source>
</evidence>
<protein>
    <recommendedName>
        <fullName evidence="3">Late embryogenesis abundant protein LEA-2 subgroup domain-containing protein</fullName>
    </recommendedName>
</protein>
<reference evidence="1 2" key="1">
    <citation type="submission" date="2018-09" db="EMBL/GenBank/DDBJ databases">
        <title>A high-quality reference genome of wild soybean provides a powerful tool to mine soybean genomes.</title>
        <authorList>
            <person name="Xie M."/>
            <person name="Chung C.Y.L."/>
            <person name="Li M.-W."/>
            <person name="Wong F.-L."/>
            <person name="Chan T.-F."/>
            <person name="Lam H.-M."/>
        </authorList>
    </citation>
    <scope>NUCLEOTIDE SEQUENCE [LARGE SCALE GENOMIC DNA]</scope>
    <source>
        <strain evidence="2">cv. W05</strain>
        <tissue evidence="1">Hypocotyl of etiolated seedlings</tissue>
    </source>
</reference>
<keyword evidence="2" id="KW-1185">Reference proteome</keyword>
<dbReference type="AlphaFoldDB" id="A0A445HSK5"/>
<evidence type="ECO:0000313" key="1">
    <source>
        <dbReference type="EMBL" id="RZB76682.1"/>
    </source>
</evidence>
<dbReference type="Proteomes" id="UP000289340">
    <property type="component" value="Chromosome 12"/>
</dbReference>
<dbReference type="Gramene" id="XM_028337583.1">
    <property type="protein sequence ID" value="XP_028193384.1"/>
    <property type="gene ID" value="LOC114379022"/>
</dbReference>
<evidence type="ECO:0008006" key="3">
    <source>
        <dbReference type="Google" id="ProtNLM"/>
    </source>
</evidence>
<name>A0A445HSK5_GLYSO</name>
<comment type="caution">
    <text evidence="1">The sequence shown here is derived from an EMBL/GenBank/DDBJ whole genome shotgun (WGS) entry which is preliminary data.</text>
</comment>
<dbReference type="EMBL" id="QZWG01000012">
    <property type="protein sequence ID" value="RZB76682.1"/>
    <property type="molecule type" value="Genomic_DNA"/>
</dbReference>
<organism evidence="1 2">
    <name type="scientific">Glycine soja</name>
    <name type="common">Wild soybean</name>
    <dbReference type="NCBI Taxonomy" id="3848"/>
    <lineage>
        <taxon>Eukaryota</taxon>
        <taxon>Viridiplantae</taxon>
        <taxon>Streptophyta</taxon>
        <taxon>Embryophyta</taxon>
        <taxon>Tracheophyta</taxon>
        <taxon>Spermatophyta</taxon>
        <taxon>Magnoliopsida</taxon>
        <taxon>eudicotyledons</taxon>
        <taxon>Gunneridae</taxon>
        <taxon>Pentapetalae</taxon>
        <taxon>rosids</taxon>
        <taxon>fabids</taxon>
        <taxon>Fabales</taxon>
        <taxon>Fabaceae</taxon>
        <taxon>Papilionoideae</taxon>
        <taxon>50 kb inversion clade</taxon>
        <taxon>NPAAA clade</taxon>
        <taxon>indigoferoid/millettioid clade</taxon>
        <taxon>Phaseoleae</taxon>
        <taxon>Glycine</taxon>
        <taxon>Glycine subgen. Soja</taxon>
    </lineage>
</organism>